<dbReference type="GO" id="GO:0006351">
    <property type="term" value="P:DNA-templated transcription"/>
    <property type="evidence" value="ECO:0007669"/>
    <property type="project" value="InterPro"/>
</dbReference>
<feature type="compositionally biased region" description="Acidic residues" evidence="3">
    <location>
        <begin position="139"/>
        <end position="149"/>
    </location>
</feature>
<dbReference type="GO" id="GO:0008270">
    <property type="term" value="F:zinc ion binding"/>
    <property type="evidence" value="ECO:0007669"/>
    <property type="project" value="InterPro"/>
</dbReference>
<feature type="compositionally biased region" description="Low complexity" evidence="3">
    <location>
        <begin position="1618"/>
        <end position="1630"/>
    </location>
</feature>
<dbReference type="Pfam" id="PF04082">
    <property type="entry name" value="Fungal_trans"/>
    <property type="match status" value="2"/>
</dbReference>
<dbReference type="GO" id="GO:0003677">
    <property type="term" value="F:DNA binding"/>
    <property type="evidence" value="ECO:0007669"/>
    <property type="project" value="InterPro"/>
</dbReference>
<feature type="compositionally biased region" description="Low complexity" evidence="3">
    <location>
        <begin position="665"/>
        <end position="675"/>
    </location>
</feature>
<dbReference type="SUPFAM" id="SSF57701">
    <property type="entry name" value="Zn2/Cys6 DNA-binding domain"/>
    <property type="match status" value="2"/>
</dbReference>
<keyword evidence="1" id="KW-0479">Metal-binding</keyword>
<dbReference type="SMART" id="SM00066">
    <property type="entry name" value="GAL4"/>
    <property type="match status" value="2"/>
</dbReference>
<feature type="region of interest" description="Disordered" evidence="3">
    <location>
        <begin position="918"/>
        <end position="940"/>
    </location>
</feature>
<keyword evidence="2" id="KW-0539">Nucleus</keyword>
<feature type="compositionally biased region" description="Polar residues" evidence="3">
    <location>
        <begin position="90"/>
        <end position="110"/>
    </location>
</feature>
<dbReference type="PANTHER" id="PTHR46910:SF38">
    <property type="entry name" value="ZN(2)-C6 FUNGAL-TYPE DOMAIN-CONTAINING PROTEIN"/>
    <property type="match status" value="1"/>
</dbReference>
<dbReference type="CDD" id="cd12148">
    <property type="entry name" value="fungal_TF_MHR"/>
    <property type="match status" value="2"/>
</dbReference>
<feature type="compositionally biased region" description="Polar residues" evidence="3">
    <location>
        <begin position="128"/>
        <end position="137"/>
    </location>
</feature>
<feature type="compositionally biased region" description="Pro residues" evidence="3">
    <location>
        <begin position="1044"/>
        <end position="1066"/>
    </location>
</feature>
<feature type="region of interest" description="Disordered" evidence="3">
    <location>
        <begin position="1588"/>
        <end position="1678"/>
    </location>
</feature>
<dbReference type="Pfam" id="PF00172">
    <property type="entry name" value="Zn_clus"/>
    <property type="match status" value="2"/>
</dbReference>
<dbReference type="InterPro" id="IPR036864">
    <property type="entry name" value="Zn2-C6_fun-type_DNA-bd_sf"/>
</dbReference>
<evidence type="ECO:0000256" key="2">
    <source>
        <dbReference type="ARBA" id="ARBA00023242"/>
    </source>
</evidence>
<sequence>MATQCGGVTSQRDNAKRPKLQRACDLCRKKKIRCDGSEMPNNRCSKCITYDVDCTYDVVNQKRPPTKSYVEILESRLQKMEELVDRLQPRSKSPQLESEILSPSNQSSPHSPADHSTPATSAAAVLTPSFNAPSPSDSAELDPSDDEMEASQKLISSFRKFKIRPKEASMRYHGKSSSLMLLRAAVDMRAEYEGVKSEEFVMPPPDIGTTQATEDQVFQLLTVGDDLPPYKDFPPLDLMRKLIDAYFENMNIFVPILHRPTLEKGIAEGLHLRDEGFGAVVLLVCANGSGLVDDPTDPRLIDAGSQRLPGAKWFLEVERARRSVIATPRIYDLQKCVLMGTYMGSFGTPHSTWTLIGLGLRMAQDVGIHRRKTYSSMKKAEGELWKRAFWSLLTFDRIISSSLGRQCALQDEDFDVDPLIECDDEYWDTGNPETDFKQPEGKPSKITFLNCYNRLLQINAFCSRTLYSINKSKLMLGFVGHEWEERIVAELDSALNKWIDTVPDFLRWDPHREDIEFLGQSAALHTKYYQLQIFVHRPFLPFSRKSTRLTFPSLAICTNAARSLVHVCDVQFKRTGKPLMHNRMGLFTAGIVLLINMWSGKKAGLSSQSAVEDVQKCMRMLELLKPRSLSASRLWQVLDCLYSAGDFKAQDQGQSRKRARDAEPSEQASSSEQVSNIPGRAEEQPAPMSANNETRERSCMAAQGFATNTLRPTDTSLSSPDPSSNPRQDVTMGSDALQSFSLPVRTEELGRIPFNYGFSPSCFDATYPQNSQAAFGTNAGPSSYPPLLGQLTTACQSLTFERAGYTQPSTGESFSMFDFSQASQNHAIVPPDQGQRQTFGAGVPELTVDDLALAGNALEMWSTAPASMDWADWGAFVNNLLPQRLYLRYIGPEHLVQVLRSVNWTPPYQLKYFRGHSPSRDPGVSTMASETGGSSGLPDNVKRPKLLRACDLCRKKKIRCDGVDMPDNYCSKCKSYGIECTYDVKRPPNRSYVDLLESRLQKMEEVFDRLQPQNSSPQSNPEAKSRPSPPQVSTSATSRVPSDSPSPPGPTPVPPPSLVTPIPPDPADLDPSDDEMEASRRLISSFRKFTIRPEAVRLRYHGKSSSLMLLQAAVDMRAKYDGVPSEDILMPPLDPTGMPRVDVEETLRSNVYSAYSTFARIALGEDMRPFTDFPPPDLMHKLVDAYFTNMNVFVPVLHRQILEQGIEEGLHLRDEGFGGVVLLVCANGCGWLKDSDDPRIAEASENRRPGFKWFLQVERSRRSILATPRLYDLQRFLLMACYLANFGTPHGCWSLIGLGIRMVQDVGAHRQKTYNALSRPEGELWKRAFWCLLSFDRTISFNLGRPCAMQDEDFDVEPLIECDDEYWNTGDPETDFKQPPGKPSKVAYFNCFCRMMQIMAFASRTIYSINKSKILLGFVGPEWEQRIVSELDSASNKWIDLVPDHLRWDPHREDHVFLCQSAALYTKYYQLQIFVHRPFLPLARKANRLTLPSLAICTNAARSLVHVCDVQYKRTGKLLMHNRGGLFHAAIVLLINMWGGKKAGLFNPSANEDVQKCMSMLKVLEPTSDAATRLWHVLDSLYNAGDFKSAAPEPSRKRGRDTEHEASSSTPEAQVPWAPSQAATSATTAPLRKMGPQVQQPADKAGTHTQSNTAGVLPNEGFSSPYSHSDATTATPQYGSSPAYLNHSSQSYAWAGPSNASESFDLPLSTEELGRIPLTHGFTSAHFDPITTPQNQQEYTIPDFGATAPTFFMGEQPQPHWVQNGGPLAGAAVPGMGSSPESFSGVPHGIGAHVNDGAGQAPSLFDFSQSSQASQQPYTMQYASQVPSVALDATAYAPSQGNFNPDQLQGGTGQFDVAPQFSADDLALADNALAMWSTAPTSMDWGDWGAFFNNFGGPTAGGPGPSSGSVAEHASHMEAGSQPQFDY</sequence>
<evidence type="ECO:0000313" key="6">
    <source>
        <dbReference type="Proteomes" id="UP001215151"/>
    </source>
</evidence>
<gene>
    <name evidence="5" type="ORF">ONZ51_g9233</name>
</gene>
<dbReference type="Proteomes" id="UP001215151">
    <property type="component" value="Unassembled WGS sequence"/>
</dbReference>
<reference evidence="5" key="1">
    <citation type="submission" date="2022-11" db="EMBL/GenBank/DDBJ databases">
        <title>Genome Sequence of Cubamyces cubensis.</title>
        <authorList>
            <person name="Buettner E."/>
        </authorList>
    </citation>
    <scope>NUCLEOTIDE SEQUENCE</scope>
    <source>
        <strain evidence="5">MPL-01</strain>
    </source>
</reference>
<dbReference type="PROSITE" id="PS00463">
    <property type="entry name" value="ZN2_CY6_FUNGAL_1"/>
    <property type="match status" value="2"/>
</dbReference>
<proteinExistence type="predicted"/>
<feature type="region of interest" description="Disordered" evidence="3">
    <location>
        <begin position="86"/>
        <end position="149"/>
    </location>
</feature>
<evidence type="ECO:0000256" key="1">
    <source>
        <dbReference type="ARBA" id="ARBA00022723"/>
    </source>
</evidence>
<protein>
    <recommendedName>
        <fullName evidence="4">Zn(2)-C6 fungal-type domain-containing protein</fullName>
    </recommendedName>
</protein>
<feature type="compositionally biased region" description="Basic and acidic residues" evidence="3">
    <location>
        <begin position="1594"/>
        <end position="1606"/>
    </location>
</feature>
<dbReference type="CDD" id="cd00067">
    <property type="entry name" value="GAL4"/>
    <property type="match status" value="2"/>
</dbReference>
<dbReference type="SMART" id="SM00906">
    <property type="entry name" value="Fungal_trans"/>
    <property type="match status" value="2"/>
</dbReference>
<feature type="domain" description="Zn(2)-C6 fungal-type" evidence="4">
    <location>
        <begin position="949"/>
        <end position="982"/>
    </location>
</feature>
<comment type="caution">
    <text evidence="5">The sequence shown here is derived from an EMBL/GenBank/DDBJ whole genome shotgun (WGS) entry which is preliminary data.</text>
</comment>
<organism evidence="5 6">
    <name type="scientific">Trametes cubensis</name>
    <dbReference type="NCBI Taxonomy" id="1111947"/>
    <lineage>
        <taxon>Eukaryota</taxon>
        <taxon>Fungi</taxon>
        <taxon>Dikarya</taxon>
        <taxon>Basidiomycota</taxon>
        <taxon>Agaricomycotina</taxon>
        <taxon>Agaricomycetes</taxon>
        <taxon>Polyporales</taxon>
        <taxon>Polyporaceae</taxon>
        <taxon>Trametes</taxon>
    </lineage>
</organism>
<keyword evidence="6" id="KW-1185">Reference proteome</keyword>
<dbReference type="InterPro" id="IPR001138">
    <property type="entry name" value="Zn2Cys6_DnaBD"/>
</dbReference>
<evidence type="ECO:0000256" key="3">
    <source>
        <dbReference type="SAM" id="MobiDB-lite"/>
    </source>
</evidence>
<dbReference type="EMBL" id="JAPEVG010000306">
    <property type="protein sequence ID" value="KAJ8469088.1"/>
    <property type="molecule type" value="Genomic_DNA"/>
</dbReference>
<name>A0AAD7TLR4_9APHY</name>
<dbReference type="GO" id="GO:0000981">
    <property type="term" value="F:DNA-binding transcription factor activity, RNA polymerase II-specific"/>
    <property type="evidence" value="ECO:0007669"/>
    <property type="project" value="InterPro"/>
</dbReference>
<feature type="domain" description="Zn(2)-C6 fungal-type" evidence="4">
    <location>
        <begin position="23"/>
        <end position="56"/>
    </location>
</feature>
<feature type="region of interest" description="Disordered" evidence="3">
    <location>
        <begin position="651"/>
        <end position="735"/>
    </location>
</feature>
<dbReference type="InterPro" id="IPR007219">
    <property type="entry name" value="XnlR_reg_dom"/>
</dbReference>
<dbReference type="PROSITE" id="PS50048">
    <property type="entry name" value="ZN2_CY6_FUNGAL_2"/>
    <property type="match status" value="2"/>
</dbReference>
<evidence type="ECO:0000313" key="5">
    <source>
        <dbReference type="EMBL" id="KAJ8469088.1"/>
    </source>
</evidence>
<dbReference type="InterPro" id="IPR050987">
    <property type="entry name" value="AtrR-like"/>
</dbReference>
<dbReference type="PANTHER" id="PTHR46910">
    <property type="entry name" value="TRANSCRIPTION FACTOR PDR1"/>
    <property type="match status" value="1"/>
</dbReference>
<accession>A0AAD7TLR4</accession>
<feature type="compositionally biased region" description="Acidic residues" evidence="3">
    <location>
        <begin position="1067"/>
        <end position="1076"/>
    </location>
</feature>
<feature type="compositionally biased region" description="Polar residues" evidence="3">
    <location>
        <begin position="1661"/>
        <end position="1678"/>
    </location>
</feature>
<feature type="compositionally biased region" description="Low complexity" evidence="3">
    <location>
        <begin position="712"/>
        <end position="726"/>
    </location>
</feature>
<feature type="compositionally biased region" description="Polar residues" evidence="3">
    <location>
        <begin position="1011"/>
        <end position="1022"/>
    </location>
</feature>
<feature type="region of interest" description="Disordered" evidence="3">
    <location>
        <begin position="1899"/>
        <end position="1927"/>
    </location>
</feature>
<feature type="region of interest" description="Disordered" evidence="3">
    <location>
        <begin position="1009"/>
        <end position="1077"/>
    </location>
</feature>
<dbReference type="Gene3D" id="4.10.240.10">
    <property type="entry name" value="Zn(2)-C6 fungal-type DNA-binding domain"/>
    <property type="match status" value="2"/>
</dbReference>
<evidence type="ECO:0000259" key="4">
    <source>
        <dbReference type="PROSITE" id="PS50048"/>
    </source>
</evidence>